<dbReference type="EMBL" id="FP236830">
    <property type="protein sequence ID" value="CAX53557.1"/>
    <property type="molecule type" value="Genomic_DNA"/>
</dbReference>
<accession>D8MJV9</accession>
<geneLocation type="plasmid" evidence="1 2">
    <name>pEB170</name>
</geneLocation>
<organism evidence="2">
    <name type="scientific">Erwinia billingiae (strain Eb661)</name>
    <dbReference type="NCBI Taxonomy" id="634500"/>
    <lineage>
        <taxon>Bacteria</taxon>
        <taxon>Pseudomonadati</taxon>
        <taxon>Pseudomonadota</taxon>
        <taxon>Gammaproteobacteria</taxon>
        <taxon>Enterobacterales</taxon>
        <taxon>Erwiniaceae</taxon>
        <taxon>Erwinia</taxon>
    </lineage>
</organism>
<evidence type="ECO:0000313" key="2">
    <source>
        <dbReference type="Proteomes" id="UP000008793"/>
    </source>
</evidence>
<evidence type="ECO:0000313" key="1">
    <source>
        <dbReference type="EMBL" id="CAX53557.1"/>
    </source>
</evidence>
<keyword evidence="2" id="KW-1185">Reference proteome</keyword>
<proteinExistence type="predicted"/>
<dbReference type="Proteomes" id="UP000008793">
    <property type="component" value="Plasmid pEB170"/>
</dbReference>
<keyword evidence="1" id="KW-0614">Plasmid</keyword>
<dbReference type="KEGG" id="ebi:EbC_pEb17201040"/>
<dbReference type="AlphaFoldDB" id="D8MJV9"/>
<dbReference type="HOGENOM" id="CLU_2436274_0_0_6"/>
<protein>
    <submittedName>
        <fullName evidence="1">Uncharacterized protein</fullName>
    </submittedName>
</protein>
<dbReference type="Pfam" id="PF12244">
    <property type="entry name" value="DUF3606"/>
    <property type="match status" value="1"/>
</dbReference>
<sequence>MSPENIISLPGPVFYNGGMTLTNKRFHRREPENRELIYLDEQWQITYWTQELLTTQDRLNHAIRSAGNNTDAVREWLEKNPPPRKPVIFR</sequence>
<dbReference type="InterPro" id="IPR022037">
    <property type="entry name" value="DUF3606"/>
</dbReference>
<gene>
    <name evidence="1" type="ordered locus">EbC_pEb17201040</name>
</gene>
<name>D8MJV9_ERWBE</name>
<reference evidence="1 2" key="1">
    <citation type="journal article" date="2010" name="BMC Genomics">
        <title>Genome comparison of the epiphytic bacteria Erwinia billingiae and E. tasmaniensis with the pear pathogen E. pyrifoliae.</title>
        <authorList>
            <person name="Kube M."/>
            <person name="Migdoll A.M."/>
            <person name="Gehring I."/>
            <person name="Heitmann K."/>
            <person name="Mayer Y."/>
            <person name="Kuhl H."/>
            <person name="Knaust F."/>
            <person name="Geider K."/>
            <person name="Reinhardt R."/>
        </authorList>
    </citation>
    <scope>NUCLEOTIDE SEQUENCE [LARGE SCALE GENOMIC DNA]</scope>
    <source>
        <strain evidence="1 2">Eb661</strain>
        <plasmid evidence="1">pEB170</plasmid>
    </source>
</reference>